<evidence type="ECO:0000256" key="6">
    <source>
        <dbReference type="ARBA" id="ARBA00023136"/>
    </source>
</evidence>
<evidence type="ECO:0000256" key="3">
    <source>
        <dbReference type="ARBA" id="ARBA00022452"/>
    </source>
</evidence>
<sequence>MNKKIQFIISAGLFLGMAQPMQAQLLAKATNLNRAQGSTQTRMIKLKDALAELKKIHKVDILFFGKNIEHYEVPARQYRPSQSVEHDLEQLLEPMNLNFKKSGKGGYVITEKRVEQKSSPDRKETSGAEPSQQADQSELPANSIQLLARREVSAEVAEISVSGKITASDNNEPLPGVSVLVKGTSQGTTTNQSGEYTVSVPNSSAVLVFSFVGYVSQEVPVGGQTRINLSLQPDTKALSEVVVVGYGTQRKSDLTGSVASIGEKDFTQGVNNSALQLLNGRASGVQISQSSSAPGGGIAIRIRGAGSINSSNEPLIVIDGFPGATTTSISPEDIESIQILKDASAAAIYGSRAANGVVLITTKKGKAGTPRVNYSAYLGVQTVAKRMDLLNTEQYIEVLNDLSVEQTGKPKFTPDQINGIGSGTDWQDQIFRTALAQNHQLSFSGGSDKSNYYMGLNYLNQDGVVLGSGLKKYNIRLNYQVNPTDKLKVSLNLNANRSATTNILTTNSGNENAGPINGALQFDPTISPEKDENGQYRFNPLISLENPLALINGFTQKYVNNRTFGTLAADYTILKGWTTTLRLGGDIANDRRDSYNSTITQKGLSSGGIGSINAGEDTHWISELFTTYNHTFNGIHQLSILGGATLEKYDNTDVGASSIGFLSDASLTNLLQSGDGDRGDNVSSGRSTNQLNSYLGRVNYTLKDKYLLTASIRADGTSRFSDTNKYAIFPSFALGWRVSEESFLQNNNLFSDLKLRMSYGQSGNQAIGNFQTLTTFIAGGRAVLGGGLVQGVEPARIPNPDLRWETTEELDLGLDFAIINGRVSGSLEYYIKSTRDQLFNKPLPTTSGFGSLLVNFGKVRNQGIDLMLESRNLVNDFKWNTNFTFSTLKNTVVELPDFISQVLTGGVGFTGNYAIVQEGSAMRSFYGYQVDGIYQTADEVKNSPSPTFKPGYPRFVDQNGDGKITPDDRVILGSPFPKLLFGLNNSFSYRGFNLEALITAVQGISALDNNIVESLYPINFDRNRIAEHYLDRWTPDNPGAQYPSGVNPSVYGGALAVNSLTINDASFVRLKTVSLSYAIPVSKKIRSASVYVAADNLLTITKFLGFDPDANASGTGIERASYNSYPLNRTVRFGVNLGF</sequence>
<dbReference type="Gene3D" id="2.60.40.1120">
    <property type="entry name" value="Carboxypeptidase-like, regulatory domain"/>
    <property type="match status" value="1"/>
</dbReference>
<feature type="signal peptide" evidence="11">
    <location>
        <begin position="1"/>
        <end position="23"/>
    </location>
</feature>
<dbReference type="InterPro" id="IPR000531">
    <property type="entry name" value="Beta-barrel_TonB"/>
</dbReference>
<evidence type="ECO:0000259" key="12">
    <source>
        <dbReference type="Pfam" id="PF00593"/>
    </source>
</evidence>
<feature type="region of interest" description="Disordered" evidence="10">
    <location>
        <begin position="113"/>
        <end position="139"/>
    </location>
</feature>
<dbReference type="InterPro" id="IPR012910">
    <property type="entry name" value="Plug_dom"/>
</dbReference>
<evidence type="ECO:0000256" key="7">
    <source>
        <dbReference type="ARBA" id="ARBA00023237"/>
    </source>
</evidence>
<dbReference type="GO" id="GO:0009279">
    <property type="term" value="C:cell outer membrane"/>
    <property type="evidence" value="ECO:0007669"/>
    <property type="project" value="UniProtKB-SubCell"/>
</dbReference>
<evidence type="ECO:0000256" key="11">
    <source>
        <dbReference type="SAM" id="SignalP"/>
    </source>
</evidence>
<dbReference type="PROSITE" id="PS52016">
    <property type="entry name" value="TONB_DEPENDENT_REC_3"/>
    <property type="match status" value="1"/>
</dbReference>
<keyword evidence="11" id="KW-0732">Signal</keyword>
<name>A0A8J3GAX3_9BACT</name>
<feature type="domain" description="TonB-dependent receptor-like beta-barrel" evidence="12">
    <location>
        <begin position="513"/>
        <end position="909"/>
    </location>
</feature>
<evidence type="ECO:0000313" key="15">
    <source>
        <dbReference type="Proteomes" id="UP000598271"/>
    </source>
</evidence>
<comment type="caution">
    <text evidence="14">The sequence shown here is derived from an EMBL/GenBank/DDBJ whole genome shotgun (WGS) entry which is preliminary data.</text>
</comment>
<accession>A0A8J3GAX3</accession>
<feature type="compositionally biased region" description="Basic and acidic residues" evidence="10">
    <location>
        <begin position="113"/>
        <end position="126"/>
    </location>
</feature>
<protein>
    <submittedName>
        <fullName evidence="14">SusC/RagA family TonB-linked outer membrane protein</fullName>
    </submittedName>
</protein>
<evidence type="ECO:0000256" key="5">
    <source>
        <dbReference type="ARBA" id="ARBA00023077"/>
    </source>
</evidence>
<evidence type="ECO:0000256" key="9">
    <source>
        <dbReference type="RuleBase" id="RU003357"/>
    </source>
</evidence>
<dbReference type="SUPFAM" id="SSF49464">
    <property type="entry name" value="Carboxypeptidase regulatory domain-like"/>
    <property type="match status" value="1"/>
</dbReference>
<dbReference type="InterPro" id="IPR037066">
    <property type="entry name" value="Plug_dom_sf"/>
</dbReference>
<feature type="compositionally biased region" description="Polar residues" evidence="10">
    <location>
        <begin position="128"/>
        <end position="139"/>
    </location>
</feature>
<dbReference type="FunFam" id="2.170.130.10:FF:000008">
    <property type="entry name" value="SusC/RagA family TonB-linked outer membrane protein"/>
    <property type="match status" value="1"/>
</dbReference>
<keyword evidence="6 8" id="KW-0472">Membrane</keyword>
<evidence type="ECO:0000256" key="4">
    <source>
        <dbReference type="ARBA" id="ARBA00022692"/>
    </source>
</evidence>
<dbReference type="NCBIfam" id="TIGR04056">
    <property type="entry name" value="OMP_RagA_SusC"/>
    <property type="match status" value="1"/>
</dbReference>
<dbReference type="InterPro" id="IPR008969">
    <property type="entry name" value="CarboxyPept-like_regulatory"/>
</dbReference>
<comment type="subcellular location">
    <subcellularLocation>
        <location evidence="1 8">Cell outer membrane</location>
        <topology evidence="1 8">Multi-pass membrane protein</topology>
    </subcellularLocation>
</comment>
<dbReference type="SUPFAM" id="SSF56935">
    <property type="entry name" value="Porins"/>
    <property type="match status" value="1"/>
</dbReference>
<dbReference type="Pfam" id="PF13715">
    <property type="entry name" value="CarbopepD_reg_2"/>
    <property type="match status" value="1"/>
</dbReference>
<keyword evidence="4 8" id="KW-0812">Transmembrane</keyword>
<dbReference type="Gene3D" id="2.40.170.20">
    <property type="entry name" value="TonB-dependent receptor, beta-barrel domain"/>
    <property type="match status" value="1"/>
</dbReference>
<dbReference type="AlphaFoldDB" id="A0A8J3GAX3"/>
<dbReference type="Gene3D" id="2.170.130.10">
    <property type="entry name" value="TonB-dependent receptor, plug domain"/>
    <property type="match status" value="1"/>
</dbReference>
<dbReference type="InterPro" id="IPR023996">
    <property type="entry name" value="TonB-dep_OMP_SusC/RagA"/>
</dbReference>
<reference evidence="14 15" key="1">
    <citation type="journal article" date="2014" name="Int. J. Syst. Evol. Microbiol.">
        <title>Complete genome sequence of Corynebacterium casei LMG S-19264T (=DSM 44701T), isolated from a smear-ripened cheese.</title>
        <authorList>
            <consortium name="US DOE Joint Genome Institute (JGI-PGF)"/>
            <person name="Walter F."/>
            <person name="Albersmeier A."/>
            <person name="Kalinowski J."/>
            <person name="Ruckert C."/>
        </authorList>
    </citation>
    <scope>NUCLEOTIDE SEQUENCE [LARGE SCALE GENOMIC DNA]</scope>
    <source>
        <strain evidence="14 15">KCTC 12866</strain>
    </source>
</reference>
<evidence type="ECO:0000259" key="13">
    <source>
        <dbReference type="Pfam" id="PF07715"/>
    </source>
</evidence>
<keyword evidence="3 8" id="KW-1134">Transmembrane beta strand</keyword>
<proteinExistence type="inferred from homology"/>
<evidence type="ECO:0000256" key="2">
    <source>
        <dbReference type="ARBA" id="ARBA00022448"/>
    </source>
</evidence>
<dbReference type="RefSeq" id="WP_189565789.1">
    <property type="nucleotide sequence ID" value="NZ_BMXF01000003.1"/>
</dbReference>
<keyword evidence="5 9" id="KW-0798">TonB box</keyword>
<feature type="chain" id="PRO_5035194312" evidence="11">
    <location>
        <begin position="24"/>
        <end position="1139"/>
    </location>
</feature>
<organism evidence="14 15">
    <name type="scientific">Persicitalea jodogahamensis</name>
    <dbReference type="NCBI Taxonomy" id="402147"/>
    <lineage>
        <taxon>Bacteria</taxon>
        <taxon>Pseudomonadati</taxon>
        <taxon>Bacteroidota</taxon>
        <taxon>Cytophagia</taxon>
        <taxon>Cytophagales</taxon>
        <taxon>Spirosomataceae</taxon>
        <taxon>Persicitalea</taxon>
    </lineage>
</organism>
<comment type="similarity">
    <text evidence="8 9">Belongs to the TonB-dependent receptor family.</text>
</comment>
<dbReference type="InterPro" id="IPR039426">
    <property type="entry name" value="TonB-dep_rcpt-like"/>
</dbReference>
<evidence type="ECO:0000313" key="14">
    <source>
        <dbReference type="EMBL" id="GHB77687.1"/>
    </source>
</evidence>
<evidence type="ECO:0000256" key="1">
    <source>
        <dbReference type="ARBA" id="ARBA00004571"/>
    </source>
</evidence>
<feature type="domain" description="TonB-dependent receptor plug" evidence="13">
    <location>
        <begin position="251"/>
        <end position="357"/>
    </location>
</feature>
<dbReference type="InterPro" id="IPR023997">
    <property type="entry name" value="TonB-dep_OMP_SusC/RagA_CS"/>
</dbReference>
<dbReference type="Pfam" id="PF00593">
    <property type="entry name" value="TonB_dep_Rec_b-barrel"/>
    <property type="match status" value="1"/>
</dbReference>
<evidence type="ECO:0000256" key="8">
    <source>
        <dbReference type="PROSITE-ProRule" id="PRU01360"/>
    </source>
</evidence>
<dbReference type="NCBIfam" id="TIGR04057">
    <property type="entry name" value="SusC_RagA_signa"/>
    <property type="match status" value="1"/>
</dbReference>
<dbReference type="EMBL" id="BMXF01000003">
    <property type="protein sequence ID" value="GHB77687.1"/>
    <property type="molecule type" value="Genomic_DNA"/>
</dbReference>
<keyword evidence="15" id="KW-1185">Reference proteome</keyword>
<dbReference type="Proteomes" id="UP000598271">
    <property type="component" value="Unassembled WGS sequence"/>
</dbReference>
<dbReference type="Pfam" id="PF07715">
    <property type="entry name" value="Plug"/>
    <property type="match status" value="1"/>
</dbReference>
<dbReference type="InterPro" id="IPR036942">
    <property type="entry name" value="Beta-barrel_TonB_sf"/>
</dbReference>
<keyword evidence="2 8" id="KW-0813">Transport</keyword>
<evidence type="ECO:0000256" key="10">
    <source>
        <dbReference type="SAM" id="MobiDB-lite"/>
    </source>
</evidence>
<gene>
    <name evidence="14" type="ORF">GCM10007390_34820</name>
</gene>
<keyword evidence="7 8" id="KW-0998">Cell outer membrane</keyword>